<evidence type="ECO:0000313" key="2">
    <source>
        <dbReference type="EMBL" id="KAK3203615.1"/>
    </source>
</evidence>
<accession>A0AAN6RFP6</accession>
<name>A0AAN6RFP6_9PLEO</name>
<protein>
    <submittedName>
        <fullName evidence="2">Uncharacterized protein</fullName>
    </submittedName>
</protein>
<gene>
    <name evidence="2" type="ORF">GRF29_106g93274</name>
</gene>
<proteinExistence type="predicted"/>
<dbReference type="EMBL" id="WVTA01000010">
    <property type="protein sequence ID" value="KAK3203615.1"/>
    <property type="molecule type" value="Genomic_DNA"/>
</dbReference>
<feature type="region of interest" description="Disordered" evidence="1">
    <location>
        <begin position="21"/>
        <end position="49"/>
    </location>
</feature>
<dbReference type="AlphaFoldDB" id="A0AAN6RFP6"/>
<evidence type="ECO:0000313" key="3">
    <source>
        <dbReference type="Proteomes" id="UP001280581"/>
    </source>
</evidence>
<comment type="caution">
    <text evidence="2">The sequence shown here is derived from an EMBL/GenBank/DDBJ whole genome shotgun (WGS) entry which is preliminary data.</text>
</comment>
<sequence length="223" mass="23955">MEQQHVPSSWRLDAHGWHQAHGPRVLQRDSSQHARAPFPACPCPRPSRHSPRLRAAAEAGLLAFGRSGTLEAGERGTARDASGAHTLIGVHTAAAADHPITDALGWRRTSPFRYANCPCPPDVAIVICPISGGRCAHGPWPPTTPASLDPRSENILEQQFTPLTSDHHPAQSDKAVARGRLIQTNRTLQPGPGLPSRSKAPTPVSLSVFLFLFSTVPKSQPES</sequence>
<dbReference type="Proteomes" id="UP001280581">
    <property type="component" value="Unassembled WGS sequence"/>
</dbReference>
<evidence type="ECO:0000256" key="1">
    <source>
        <dbReference type="SAM" id="MobiDB-lite"/>
    </source>
</evidence>
<keyword evidence="3" id="KW-1185">Reference proteome</keyword>
<reference evidence="2 3" key="1">
    <citation type="submission" date="2021-02" db="EMBL/GenBank/DDBJ databases">
        <title>Genome assembly of Pseudopithomyces chartarum.</title>
        <authorList>
            <person name="Jauregui R."/>
            <person name="Singh J."/>
            <person name="Voisey C."/>
        </authorList>
    </citation>
    <scope>NUCLEOTIDE SEQUENCE [LARGE SCALE GENOMIC DNA]</scope>
    <source>
        <strain evidence="2 3">AGR01</strain>
    </source>
</reference>
<organism evidence="2 3">
    <name type="scientific">Pseudopithomyces chartarum</name>
    <dbReference type="NCBI Taxonomy" id="1892770"/>
    <lineage>
        <taxon>Eukaryota</taxon>
        <taxon>Fungi</taxon>
        <taxon>Dikarya</taxon>
        <taxon>Ascomycota</taxon>
        <taxon>Pezizomycotina</taxon>
        <taxon>Dothideomycetes</taxon>
        <taxon>Pleosporomycetidae</taxon>
        <taxon>Pleosporales</taxon>
        <taxon>Massarineae</taxon>
        <taxon>Didymosphaeriaceae</taxon>
        <taxon>Pseudopithomyces</taxon>
    </lineage>
</organism>